<dbReference type="Proteomes" id="UP000265703">
    <property type="component" value="Unassembled WGS sequence"/>
</dbReference>
<comment type="caution">
    <text evidence="1">The sequence shown here is derived from an EMBL/GenBank/DDBJ whole genome shotgun (WGS) entry which is preliminary data.</text>
</comment>
<name>A0A397TPB4_9GLOM</name>
<organism evidence="1 2">
    <name type="scientific">Glomus cerebriforme</name>
    <dbReference type="NCBI Taxonomy" id="658196"/>
    <lineage>
        <taxon>Eukaryota</taxon>
        <taxon>Fungi</taxon>
        <taxon>Fungi incertae sedis</taxon>
        <taxon>Mucoromycota</taxon>
        <taxon>Glomeromycotina</taxon>
        <taxon>Glomeromycetes</taxon>
        <taxon>Glomerales</taxon>
        <taxon>Glomeraceae</taxon>
        <taxon>Glomus</taxon>
    </lineage>
</organism>
<evidence type="ECO:0000313" key="2">
    <source>
        <dbReference type="Proteomes" id="UP000265703"/>
    </source>
</evidence>
<dbReference type="AlphaFoldDB" id="A0A397TPB4"/>
<dbReference type="EMBL" id="QKYT01000016">
    <property type="protein sequence ID" value="RIA98365.1"/>
    <property type="molecule type" value="Genomic_DNA"/>
</dbReference>
<proteinExistence type="predicted"/>
<keyword evidence="2" id="KW-1185">Reference proteome</keyword>
<accession>A0A397TPB4</accession>
<reference evidence="1 2" key="1">
    <citation type="submission" date="2018-06" db="EMBL/GenBank/DDBJ databases">
        <title>Comparative genomics reveals the genomic features of Rhizophagus irregularis, R. cerebriforme, R. diaphanum and Gigaspora rosea, and their symbiotic lifestyle signature.</title>
        <authorList>
            <person name="Morin E."/>
            <person name="San Clemente H."/>
            <person name="Chen E.C.H."/>
            <person name="De La Providencia I."/>
            <person name="Hainaut M."/>
            <person name="Kuo A."/>
            <person name="Kohler A."/>
            <person name="Murat C."/>
            <person name="Tang N."/>
            <person name="Roy S."/>
            <person name="Loubradou J."/>
            <person name="Henrissat B."/>
            <person name="Grigoriev I.V."/>
            <person name="Corradi N."/>
            <person name="Roux C."/>
            <person name="Martin F.M."/>
        </authorList>
    </citation>
    <scope>NUCLEOTIDE SEQUENCE [LARGE SCALE GENOMIC DNA]</scope>
    <source>
        <strain evidence="1 2">DAOM 227022</strain>
    </source>
</reference>
<evidence type="ECO:0000313" key="1">
    <source>
        <dbReference type="EMBL" id="RIA98365.1"/>
    </source>
</evidence>
<sequence>MVCFSLDLVSLVFSFNDNSYSGNTSLSTRISSEKSPLRIFYFSKNNFILIESFFF</sequence>
<gene>
    <name evidence="1" type="ORF">C1645_750075</name>
</gene>
<protein>
    <submittedName>
        <fullName evidence="1">Uncharacterized protein</fullName>
    </submittedName>
</protein>